<organism evidence="1 2">
    <name type="scientific">Lobosporangium transversale</name>
    <dbReference type="NCBI Taxonomy" id="64571"/>
    <lineage>
        <taxon>Eukaryota</taxon>
        <taxon>Fungi</taxon>
        <taxon>Fungi incertae sedis</taxon>
        <taxon>Mucoromycota</taxon>
        <taxon>Mortierellomycotina</taxon>
        <taxon>Mortierellomycetes</taxon>
        <taxon>Mortierellales</taxon>
        <taxon>Mortierellaceae</taxon>
        <taxon>Lobosporangium</taxon>
    </lineage>
</organism>
<name>A0A1Y2GPE3_9FUNG</name>
<dbReference type="GeneID" id="33569633"/>
<reference evidence="1 2" key="1">
    <citation type="submission" date="2016-07" db="EMBL/GenBank/DDBJ databases">
        <title>Pervasive Adenine N6-methylation of Active Genes in Fungi.</title>
        <authorList>
            <consortium name="DOE Joint Genome Institute"/>
            <person name="Mondo S.J."/>
            <person name="Dannebaum R.O."/>
            <person name="Kuo R.C."/>
            <person name="Labutti K."/>
            <person name="Haridas S."/>
            <person name="Kuo A."/>
            <person name="Salamov A."/>
            <person name="Ahrendt S.R."/>
            <person name="Lipzen A."/>
            <person name="Sullivan W."/>
            <person name="Andreopoulos W.B."/>
            <person name="Clum A."/>
            <person name="Lindquist E."/>
            <person name="Daum C."/>
            <person name="Ramamoorthy G.K."/>
            <person name="Gryganskyi A."/>
            <person name="Culley D."/>
            <person name="Magnuson J.K."/>
            <person name="James T.Y."/>
            <person name="O'Malley M.A."/>
            <person name="Stajich J.E."/>
            <person name="Spatafora J.W."/>
            <person name="Visel A."/>
            <person name="Grigoriev I.V."/>
        </authorList>
    </citation>
    <scope>NUCLEOTIDE SEQUENCE [LARGE SCALE GENOMIC DNA]</scope>
    <source>
        <strain evidence="1 2">NRRL 3116</strain>
    </source>
</reference>
<protein>
    <submittedName>
        <fullName evidence="1">Uncharacterized protein</fullName>
    </submittedName>
</protein>
<accession>A0A1Y2GPE3</accession>
<evidence type="ECO:0000313" key="2">
    <source>
        <dbReference type="Proteomes" id="UP000193648"/>
    </source>
</evidence>
<evidence type="ECO:0000313" key="1">
    <source>
        <dbReference type="EMBL" id="ORZ16042.1"/>
    </source>
</evidence>
<gene>
    <name evidence="1" type="ORF">BCR41DRAFT_386432</name>
</gene>
<keyword evidence="2" id="KW-1185">Reference proteome</keyword>
<comment type="caution">
    <text evidence="1">The sequence shown here is derived from an EMBL/GenBank/DDBJ whole genome shotgun (WGS) entry which is preliminary data.</text>
</comment>
<dbReference type="Proteomes" id="UP000193648">
    <property type="component" value="Unassembled WGS sequence"/>
</dbReference>
<sequence length="104" mass="11383">MTTTPSTLIALADEANASPVMTLQQVTDTVYGVLNNSDPMHLELNSLRMTNETRIAEQSACPAKTLLPSELVPADYVMNEQLSMSPEPVVNAVEKQVLSILYLY</sequence>
<dbReference type="InParanoid" id="A0A1Y2GPE3"/>
<proteinExistence type="predicted"/>
<dbReference type="EMBL" id="MCFF01000018">
    <property type="protein sequence ID" value="ORZ16042.1"/>
    <property type="molecule type" value="Genomic_DNA"/>
</dbReference>
<dbReference type="AlphaFoldDB" id="A0A1Y2GPE3"/>
<dbReference type="RefSeq" id="XP_021881389.1">
    <property type="nucleotide sequence ID" value="XM_022027790.1"/>
</dbReference>